<evidence type="ECO:0000256" key="5">
    <source>
        <dbReference type="ARBA" id="ARBA00023002"/>
    </source>
</evidence>
<dbReference type="InterPro" id="IPR050416">
    <property type="entry name" value="FAD-linked_Oxidoreductase"/>
</dbReference>
<proteinExistence type="inferred from homology"/>
<dbReference type="Gene3D" id="3.30.43.10">
    <property type="entry name" value="Uridine Diphospho-n-acetylenolpyruvylglucosamine Reductase, domain 2"/>
    <property type="match status" value="1"/>
</dbReference>
<dbReference type="PANTHER" id="PTHR42973">
    <property type="entry name" value="BINDING OXIDOREDUCTASE, PUTATIVE (AFU_ORTHOLOGUE AFUA_1G17690)-RELATED"/>
    <property type="match status" value="1"/>
</dbReference>
<feature type="domain" description="FAD-binding PCMH-type" evidence="6">
    <location>
        <begin position="33"/>
        <end position="205"/>
    </location>
</feature>
<sequence length="467" mass="50358">MSSLADFNAVIKGDVITPGHPDYENSLKRWAVNAEKKAAVVVFIKDEADAAAAILYARKNDLPIAIRGGGHSPAGASSVDGGLVIDLSRHLNGVKVDPEKKLAYVGGGAIWETVDKTAIEHGLATVGGTINHTGVGGLALGGGFGFLTGEHGLTVDNIVQVTLVGANGTIYTANEKEHADLFFGIRGGGCNFGVVTEFVLALHTQRRTVFMGPMIFQAVHLERVVQVAEEWYANASAKEVMALAIDGKPGANPNIVCNVFYNGDEEEGRSKFKKLYDIGPVMDMSKEVPYETINSLQNNLITPGNGVYWKAVAVPGPSYQPIADVYAKVQEISKSGKFSVLVLYELLHLQKTNSIPLNKTAFRRSTKPNCLLSLDWPKDIHSQALVDEARALTHQLAVCVAGGASELEDKSSQPYANYDPEGVVGNQDEVMDKARVAFGDNYPALQKIKKMYDPDNIFNRWFAITPA</sequence>
<dbReference type="InterPro" id="IPR016169">
    <property type="entry name" value="FAD-bd_PCMH_sub2"/>
</dbReference>
<dbReference type="Pfam" id="PF08031">
    <property type="entry name" value="BBE"/>
    <property type="match status" value="1"/>
</dbReference>
<accession>A0A8H7F3X9</accession>
<dbReference type="InterPro" id="IPR006094">
    <property type="entry name" value="Oxid_FAD_bind_N"/>
</dbReference>
<evidence type="ECO:0000256" key="2">
    <source>
        <dbReference type="ARBA" id="ARBA00005466"/>
    </source>
</evidence>
<gene>
    <name evidence="7" type="ORF">Agabi119p4_4696</name>
</gene>
<evidence type="ECO:0000313" key="8">
    <source>
        <dbReference type="Proteomes" id="UP000629468"/>
    </source>
</evidence>
<comment type="similarity">
    <text evidence="2">Belongs to the oxygen-dependent FAD-linked oxidoreductase family.</text>
</comment>
<evidence type="ECO:0000256" key="1">
    <source>
        <dbReference type="ARBA" id="ARBA00001974"/>
    </source>
</evidence>
<reference evidence="7 8" key="1">
    <citation type="journal article" name="Sci. Rep.">
        <title>Telomere-to-telomere assembled and centromere annotated genomes of the two main subspecies of the button mushroom Agaricus bisporus reveal especially polymorphic chromosome ends.</title>
        <authorList>
            <person name="Sonnenberg A.S.M."/>
            <person name="Sedaghat-Telgerd N."/>
            <person name="Lavrijssen B."/>
            <person name="Ohm R.A."/>
            <person name="Hendrickx P.M."/>
            <person name="Scholtmeijer K."/>
            <person name="Baars J.J.P."/>
            <person name="van Peer A."/>
        </authorList>
    </citation>
    <scope>NUCLEOTIDE SEQUENCE [LARGE SCALE GENOMIC DNA]</scope>
    <source>
        <strain evidence="7 8">H119_p4</strain>
    </source>
</reference>
<dbReference type="SUPFAM" id="SSF56176">
    <property type="entry name" value="FAD-binding/transporter-associated domain-like"/>
    <property type="match status" value="1"/>
</dbReference>
<evidence type="ECO:0000313" key="7">
    <source>
        <dbReference type="EMBL" id="KAF7776303.1"/>
    </source>
</evidence>
<dbReference type="InterPro" id="IPR016167">
    <property type="entry name" value="FAD-bd_PCMH_sub1"/>
</dbReference>
<comment type="caution">
    <text evidence="7">The sequence shown here is derived from an EMBL/GenBank/DDBJ whole genome shotgun (WGS) entry which is preliminary data.</text>
</comment>
<dbReference type="AlphaFoldDB" id="A0A8H7F3X9"/>
<dbReference type="Gene3D" id="3.40.462.20">
    <property type="match status" value="1"/>
</dbReference>
<dbReference type="GO" id="GO:0016491">
    <property type="term" value="F:oxidoreductase activity"/>
    <property type="evidence" value="ECO:0007669"/>
    <property type="project" value="UniProtKB-KW"/>
</dbReference>
<dbReference type="EMBL" id="JABXXO010000006">
    <property type="protein sequence ID" value="KAF7776303.1"/>
    <property type="molecule type" value="Genomic_DNA"/>
</dbReference>
<keyword evidence="3" id="KW-0285">Flavoprotein</keyword>
<keyword evidence="4" id="KW-0274">FAD</keyword>
<evidence type="ECO:0000259" key="6">
    <source>
        <dbReference type="PROSITE" id="PS51387"/>
    </source>
</evidence>
<comment type="cofactor">
    <cofactor evidence="1">
        <name>FAD</name>
        <dbReference type="ChEBI" id="CHEBI:57692"/>
    </cofactor>
</comment>
<dbReference type="InterPro" id="IPR036318">
    <property type="entry name" value="FAD-bd_PCMH-like_sf"/>
</dbReference>
<dbReference type="PANTHER" id="PTHR42973:SF39">
    <property type="entry name" value="FAD-BINDING PCMH-TYPE DOMAIN-CONTAINING PROTEIN"/>
    <property type="match status" value="1"/>
</dbReference>
<dbReference type="Pfam" id="PF01565">
    <property type="entry name" value="FAD_binding_4"/>
    <property type="match status" value="1"/>
</dbReference>
<protein>
    <submittedName>
        <fullName evidence="7">CAZyme family AA7</fullName>
    </submittedName>
</protein>
<organism evidence="7 8">
    <name type="scientific">Agaricus bisporus var. burnettii</name>
    <dbReference type="NCBI Taxonomy" id="192524"/>
    <lineage>
        <taxon>Eukaryota</taxon>
        <taxon>Fungi</taxon>
        <taxon>Dikarya</taxon>
        <taxon>Basidiomycota</taxon>
        <taxon>Agaricomycotina</taxon>
        <taxon>Agaricomycetes</taxon>
        <taxon>Agaricomycetidae</taxon>
        <taxon>Agaricales</taxon>
        <taxon>Agaricineae</taxon>
        <taxon>Agaricaceae</taxon>
        <taxon>Agaricus</taxon>
    </lineage>
</organism>
<name>A0A8H7F3X9_AGABI</name>
<keyword evidence="5" id="KW-0560">Oxidoreductase</keyword>
<dbReference type="InterPro" id="IPR016166">
    <property type="entry name" value="FAD-bd_PCMH"/>
</dbReference>
<evidence type="ECO:0000256" key="4">
    <source>
        <dbReference type="ARBA" id="ARBA00022827"/>
    </source>
</evidence>
<dbReference type="InterPro" id="IPR012951">
    <property type="entry name" value="BBE"/>
</dbReference>
<dbReference type="PROSITE" id="PS51387">
    <property type="entry name" value="FAD_PCMH"/>
    <property type="match status" value="1"/>
</dbReference>
<dbReference type="GO" id="GO:0071949">
    <property type="term" value="F:FAD binding"/>
    <property type="evidence" value="ECO:0007669"/>
    <property type="project" value="InterPro"/>
</dbReference>
<dbReference type="Proteomes" id="UP000629468">
    <property type="component" value="Unassembled WGS sequence"/>
</dbReference>
<evidence type="ECO:0000256" key="3">
    <source>
        <dbReference type="ARBA" id="ARBA00022630"/>
    </source>
</evidence>
<dbReference type="Gene3D" id="3.30.465.10">
    <property type="match status" value="1"/>
</dbReference>